<reference evidence="2" key="2">
    <citation type="journal article" date="2015" name="Data Brief">
        <title>Shoot transcriptome of the giant reed, Arundo donax.</title>
        <authorList>
            <person name="Barrero R.A."/>
            <person name="Guerrero F.D."/>
            <person name="Moolhuijzen P."/>
            <person name="Goolsby J.A."/>
            <person name="Tidwell J."/>
            <person name="Bellgard S.E."/>
            <person name="Bellgard M.I."/>
        </authorList>
    </citation>
    <scope>NUCLEOTIDE SEQUENCE</scope>
    <source>
        <tissue evidence="2">Shoot tissue taken approximately 20 cm above the soil surface</tissue>
    </source>
</reference>
<name>A0A0A9GLF1_ARUDO</name>
<sequence length="102" mass="11823">MISRKFEPSRKSTTHEQPIVSPGHVEKRRRSTGHRDRAGSSTYKKEKSRRSVDSFDRIKEENEQPEKPRKSFDRIGEKIRSIGLCNVDCFKEPIPSTPVRGQ</sequence>
<reference evidence="2" key="1">
    <citation type="submission" date="2014-09" db="EMBL/GenBank/DDBJ databases">
        <authorList>
            <person name="Magalhaes I.L.F."/>
            <person name="Oliveira U."/>
            <person name="Santos F.R."/>
            <person name="Vidigal T.H.D.A."/>
            <person name="Brescovit A.D."/>
            <person name="Santos A.J."/>
        </authorList>
    </citation>
    <scope>NUCLEOTIDE SEQUENCE</scope>
    <source>
        <tissue evidence="2">Shoot tissue taken approximately 20 cm above the soil surface</tissue>
    </source>
</reference>
<dbReference type="EMBL" id="GBRH01173667">
    <property type="protein sequence ID" value="JAE24229.1"/>
    <property type="molecule type" value="Transcribed_RNA"/>
</dbReference>
<feature type="compositionally biased region" description="Basic and acidic residues" evidence="1">
    <location>
        <begin position="1"/>
        <end position="14"/>
    </location>
</feature>
<protein>
    <submittedName>
        <fullName evidence="2">Uncharacterized protein</fullName>
    </submittedName>
</protein>
<evidence type="ECO:0000313" key="2">
    <source>
        <dbReference type="EMBL" id="JAE24229.1"/>
    </source>
</evidence>
<feature type="region of interest" description="Disordered" evidence="1">
    <location>
        <begin position="1"/>
        <end position="75"/>
    </location>
</feature>
<proteinExistence type="predicted"/>
<organism evidence="2">
    <name type="scientific">Arundo donax</name>
    <name type="common">Giant reed</name>
    <name type="synonym">Donax arundinaceus</name>
    <dbReference type="NCBI Taxonomy" id="35708"/>
    <lineage>
        <taxon>Eukaryota</taxon>
        <taxon>Viridiplantae</taxon>
        <taxon>Streptophyta</taxon>
        <taxon>Embryophyta</taxon>
        <taxon>Tracheophyta</taxon>
        <taxon>Spermatophyta</taxon>
        <taxon>Magnoliopsida</taxon>
        <taxon>Liliopsida</taxon>
        <taxon>Poales</taxon>
        <taxon>Poaceae</taxon>
        <taxon>PACMAD clade</taxon>
        <taxon>Arundinoideae</taxon>
        <taxon>Arundineae</taxon>
        <taxon>Arundo</taxon>
    </lineage>
</organism>
<dbReference type="AlphaFoldDB" id="A0A0A9GLF1"/>
<accession>A0A0A9GLF1</accession>
<feature type="compositionally biased region" description="Basic and acidic residues" evidence="1">
    <location>
        <begin position="33"/>
        <end position="75"/>
    </location>
</feature>
<evidence type="ECO:0000256" key="1">
    <source>
        <dbReference type="SAM" id="MobiDB-lite"/>
    </source>
</evidence>